<feature type="transmembrane region" description="Helical" evidence="5">
    <location>
        <begin position="225"/>
        <end position="242"/>
    </location>
</feature>
<dbReference type="PROSITE" id="PS50850">
    <property type="entry name" value="MFS"/>
    <property type="match status" value="1"/>
</dbReference>
<comment type="caution">
    <text evidence="7">The sequence shown here is derived from an EMBL/GenBank/DDBJ whole genome shotgun (WGS) entry which is preliminary data.</text>
</comment>
<dbReference type="AlphaFoldDB" id="A0A2T7NEN1"/>
<dbReference type="OrthoDB" id="5296287at2759"/>
<feature type="transmembrane region" description="Helical" evidence="5">
    <location>
        <begin position="287"/>
        <end position="307"/>
    </location>
</feature>
<proteinExistence type="predicted"/>
<dbReference type="SUPFAM" id="SSF103473">
    <property type="entry name" value="MFS general substrate transporter"/>
    <property type="match status" value="1"/>
</dbReference>
<protein>
    <recommendedName>
        <fullName evidence="6">Major facilitator superfamily (MFS) profile domain-containing protein</fullName>
    </recommendedName>
</protein>
<feature type="domain" description="Major facilitator superfamily (MFS) profile" evidence="6">
    <location>
        <begin position="26"/>
        <end position="441"/>
    </location>
</feature>
<name>A0A2T7NEN1_POMCA</name>
<dbReference type="Gene3D" id="1.20.1250.20">
    <property type="entry name" value="MFS general substrate transporter like domains"/>
    <property type="match status" value="2"/>
</dbReference>
<dbReference type="InterPro" id="IPR005829">
    <property type="entry name" value="Sugar_transporter_CS"/>
</dbReference>
<feature type="transmembrane region" description="Helical" evidence="5">
    <location>
        <begin position="161"/>
        <end position="185"/>
    </location>
</feature>
<gene>
    <name evidence="7" type="ORF">C0Q70_20129</name>
</gene>
<feature type="transmembrane region" description="Helical" evidence="5">
    <location>
        <begin position="249"/>
        <end position="267"/>
    </location>
</feature>
<dbReference type="GO" id="GO:0022857">
    <property type="term" value="F:transmembrane transporter activity"/>
    <property type="evidence" value="ECO:0007669"/>
    <property type="project" value="InterPro"/>
</dbReference>
<organism evidence="7 8">
    <name type="scientific">Pomacea canaliculata</name>
    <name type="common">Golden apple snail</name>
    <dbReference type="NCBI Taxonomy" id="400727"/>
    <lineage>
        <taxon>Eukaryota</taxon>
        <taxon>Metazoa</taxon>
        <taxon>Spiralia</taxon>
        <taxon>Lophotrochozoa</taxon>
        <taxon>Mollusca</taxon>
        <taxon>Gastropoda</taxon>
        <taxon>Caenogastropoda</taxon>
        <taxon>Architaenioglossa</taxon>
        <taxon>Ampullarioidea</taxon>
        <taxon>Ampullariidae</taxon>
        <taxon>Pomacea</taxon>
    </lineage>
</organism>
<dbReference type="Proteomes" id="UP000245119">
    <property type="component" value="Linkage Group LG13"/>
</dbReference>
<evidence type="ECO:0000313" key="8">
    <source>
        <dbReference type="Proteomes" id="UP000245119"/>
    </source>
</evidence>
<dbReference type="PROSITE" id="PS00216">
    <property type="entry name" value="SUGAR_TRANSPORT_1"/>
    <property type="match status" value="1"/>
</dbReference>
<comment type="subcellular location">
    <subcellularLocation>
        <location evidence="1">Membrane</location>
        <topology evidence="1">Multi-pass membrane protein</topology>
    </subcellularLocation>
</comment>
<evidence type="ECO:0000256" key="4">
    <source>
        <dbReference type="ARBA" id="ARBA00023136"/>
    </source>
</evidence>
<keyword evidence="8" id="KW-1185">Reference proteome</keyword>
<reference evidence="7 8" key="1">
    <citation type="submission" date="2018-04" db="EMBL/GenBank/DDBJ databases">
        <title>The genome of golden apple snail Pomacea canaliculata provides insight into stress tolerance and invasive adaptation.</title>
        <authorList>
            <person name="Liu C."/>
            <person name="Liu B."/>
            <person name="Ren Y."/>
            <person name="Zhang Y."/>
            <person name="Wang H."/>
            <person name="Li S."/>
            <person name="Jiang F."/>
            <person name="Yin L."/>
            <person name="Zhang G."/>
            <person name="Qian W."/>
            <person name="Fan W."/>
        </authorList>
    </citation>
    <scope>NUCLEOTIDE SEQUENCE [LARGE SCALE GENOMIC DNA]</scope>
    <source>
        <strain evidence="7">SZHN2017</strain>
        <tissue evidence="7">Muscle</tissue>
    </source>
</reference>
<dbReference type="InterPro" id="IPR005828">
    <property type="entry name" value="MFS_sugar_transport-like"/>
</dbReference>
<evidence type="ECO:0000256" key="2">
    <source>
        <dbReference type="ARBA" id="ARBA00022692"/>
    </source>
</evidence>
<keyword evidence="4 5" id="KW-0472">Membrane</keyword>
<accession>A0A2T7NEN1</accession>
<dbReference type="InterPro" id="IPR036259">
    <property type="entry name" value="MFS_trans_sf"/>
</dbReference>
<evidence type="ECO:0000256" key="1">
    <source>
        <dbReference type="ARBA" id="ARBA00004141"/>
    </source>
</evidence>
<dbReference type="Pfam" id="PF00083">
    <property type="entry name" value="Sugar_tr"/>
    <property type="match status" value="2"/>
</dbReference>
<dbReference type="InterPro" id="IPR020846">
    <property type="entry name" value="MFS_dom"/>
</dbReference>
<evidence type="ECO:0000256" key="3">
    <source>
        <dbReference type="ARBA" id="ARBA00022989"/>
    </source>
</evidence>
<dbReference type="EMBL" id="PZQS01000013">
    <property type="protein sequence ID" value="PVD19639.1"/>
    <property type="molecule type" value="Genomic_DNA"/>
</dbReference>
<feature type="transmembrane region" description="Helical" evidence="5">
    <location>
        <begin position="396"/>
        <end position="417"/>
    </location>
</feature>
<evidence type="ECO:0000259" key="6">
    <source>
        <dbReference type="PROSITE" id="PS50850"/>
    </source>
</evidence>
<feature type="transmembrane region" description="Helical" evidence="5">
    <location>
        <begin position="319"/>
        <end position="339"/>
    </location>
</feature>
<feature type="transmembrane region" description="Helical" evidence="5">
    <location>
        <begin position="345"/>
        <end position="366"/>
    </location>
</feature>
<dbReference type="GO" id="GO:0016020">
    <property type="term" value="C:membrane"/>
    <property type="evidence" value="ECO:0007669"/>
    <property type="project" value="UniProtKB-SubCell"/>
</dbReference>
<keyword evidence="3 5" id="KW-1133">Transmembrane helix</keyword>
<dbReference type="PANTHER" id="PTHR24064">
    <property type="entry name" value="SOLUTE CARRIER FAMILY 22 MEMBER"/>
    <property type="match status" value="1"/>
</dbReference>
<evidence type="ECO:0000313" key="7">
    <source>
        <dbReference type="EMBL" id="PVD19639.1"/>
    </source>
</evidence>
<evidence type="ECO:0000256" key="5">
    <source>
        <dbReference type="SAM" id="Phobius"/>
    </source>
</evidence>
<keyword evidence="2 5" id="KW-0812">Transmembrane</keyword>
<sequence>MAEGGIAKIDLVLQELGPMGKFQVIQCLVFFLSYLHDAYQFFTYIFIGQAVSHTCAPPNNDSDWIIPELHGTSDNFTTVHYDKCNIIVIKNISDELMISRYPCVYGMKYDGDYYRSFVSEFDLVCEHASLPALSQTVINGGLGLGCIIVPSLSDRFGRKRLLMIAQMFMLSGGILAGLSPTYLVFLLARCITGFSAAGVGLTAVTAGIEVFPSTHRKFASGFGSTLWWSICIMSIVPWAYLLRDYSWRILQLAVCGSFSITILQLVIVNSLTYGALYLMTDILATSLYTGLFLNALVEGASCLLIVVTVDRFGRKKSLAGFHAVTGLSLIISSICFSFQELPALQIVATVFSLLGKFGVSASFNTLFMYTPEIFPTNVSVDVVLMLVMSVQSRYALWAPGALFGTSNLIALILLRFLPETMGKELPQTVEDVKPKNQALKS</sequence>